<organism evidence="1 2">
    <name type="scientific">Pseudoalteromonas espejiana</name>
    <dbReference type="NCBI Taxonomy" id="28107"/>
    <lineage>
        <taxon>Bacteria</taxon>
        <taxon>Pseudomonadati</taxon>
        <taxon>Pseudomonadota</taxon>
        <taxon>Gammaproteobacteria</taxon>
        <taxon>Alteromonadales</taxon>
        <taxon>Pseudoalteromonadaceae</taxon>
        <taxon>Pseudoalteromonas</taxon>
    </lineage>
</organism>
<protein>
    <recommendedName>
        <fullName evidence="3">N-acetyltransferase domain-containing protein</fullName>
    </recommendedName>
</protein>
<dbReference type="Proteomes" id="UP000321419">
    <property type="component" value="Unassembled WGS sequence"/>
</dbReference>
<evidence type="ECO:0008006" key="3">
    <source>
        <dbReference type="Google" id="ProtNLM"/>
    </source>
</evidence>
<dbReference type="EMBL" id="BJUM01000008">
    <property type="protein sequence ID" value="GEK54241.1"/>
    <property type="molecule type" value="Genomic_DNA"/>
</dbReference>
<reference evidence="1 2" key="1">
    <citation type="submission" date="2019-07" db="EMBL/GenBank/DDBJ databases">
        <title>Whole genome shotgun sequence of Pseudoalteromonas espejiana NBRC 102222.</title>
        <authorList>
            <person name="Hosoyama A."/>
            <person name="Uohara A."/>
            <person name="Ohji S."/>
            <person name="Ichikawa N."/>
        </authorList>
    </citation>
    <scope>NUCLEOTIDE SEQUENCE [LARGE SCALE GENOMIC DNA]</scope>
    <source>
        <strain evidence="1 2">NBRC 102222</strain>
    </source>
</reference>
<name>A0A510XUF2_9GAMM</name>
<proteinExistence type="predicted"/>
<comment type="caution">
    <text evidence="1">The sequence shown here is derived from an EMBL/GenBank/DDBJ whole genome shotgun (WGS) entry which is preliminary data.</text>
</comment>
<dbReference type="AlphaFoldDB" id="A0A510XUF2"/>
<accession>A0A510XUF2</accession>
<gene>
    <name evidence="1" type="ORF">PES01_10860</name>
</gene>
<evidence type="ECO:0000313" key="1">
    <source>
        <dbReference type="EMBL" id="GEK54241.1"/>
    </source>
</evidence>
<sequence>MVTDPFAVDDIEMVFPVIEPYIERLYRCFGGYPVEEVKRLLTVRAATLHLVGDNAFFIAQWIDDKAHVLCAAAMNGHAGNWPEIMASVSDYLSKLGCKKFTFTSPRKGWSKVAEQVGFSVESVTYVKEL</sequence>
<evidence type="ECO:0000313" key="2">
    <source>
        <dbReference type="Proteomes" id="UP000321419"/>
    </source>
</evidence>
<keyword evidence="2" id="KW-1185">Reference proteome</keyword>